<sequence length="103" mass="10840">MILRLVPALILAAAAGAASAQGTLEDAWATVAGRSSASLAASGWTVIDSAGLSLPNGAQAVVSFWERHVYGTQEVMRCVTIFDMEFNQTSDTCAQALRRITQP</sequence>
<feature type="signal peptide" evidence="1">
    <location>
        <begin position="1"/>
        <end position="20"/>
    </location>
</feature>
<evidence type="ECO:0000256" key="1">
    <source>
        <dbReference type="SAM" id="SignalP"/>
    </source>
</evidence>
<dbReference type="RefSeq" id="WP_139083724.1">
    <property type="nucleotide sequence ID" value="NZ_VDFV01000070.1"/>
</dbReference>
<organism evidence="2 3">
    <name type="scientific">Rubellimicrobium roseum</name>
    <dbReference type="NCBI Taxonomy" id="687525"/>
    <lineage>
        <taxon>Bacteria</taxon>
        <taxon>Pseudomonadati</taxon>
        <taxon>Pseudomonadota</taxon>
        <taxon>Alphaproteobacteria</taxon>
        <taxon>Rhodobacterales</taxon>
        <taxon>Roseobacteraceae</taxon>
        <taxon>Rubellimicrobium</taxon>
    </lineage>
</organism>
<gene>
    <name evidence="2" type="ORF">FHG71_21375</name>
</gene>
<protein>
    <submittedName>
        <fullName evidence="2">Uncharacterized protein</fullName>
    </submittedName>
</protein>
<evidence type="ECO:0000313" key="2">
    <source>
        <dbReference type="EMBL" id="TNC61184.1"/>
    </source>
</evidence>
<accession>A0A5C4NAS9</accession>
<dbReference type="AlphaFoldDB" id="A0A5C4NAS9"/>
<dbReference type="EMBL" id="VDFV01000070">
    <property type="protein sequence ID" value="TNC61184.1"/>
    <property type="molecule type" value="Genomic_DNA"/>
</dbReference>
<keyword evidence="3" id="KW-1185">Reference proteome</keyword>
<feature type="chain" id="PRO_5023022967" evidence="1">
    <location>
        <begin position="21"/>
        <end position="103"/>
    </location>
</feature>
<name>A0A5C4NAS9_9RHOB</name>
<keyword evidence="1" id="KW-0732">Signal</keyword>
<comment type="caution">
    <text evidence="2">The sequence shown here is derived from an EMBL/GenBank/DDBJ whole genome shotgun (WGS) entry which is preliminary data.</text>
</comment>
<proteinExistence type="predicted"/>
<dbReference type="Proteomes" id="UP000305709">
    <property type="component" value="Unassembled WGS sequence"/>
</dbReference>
<evidence type="ECO:0000313" key="3">
    <source>
        <dbReference type="Proteomes" id="UP000305709"/>
    </source>
</evidence>
<reference evidence="2 3" key="1">
    <citation type="submission" date="2019-06" db="EMBL/GenBank/DDBJ databases">
        <authorList>
            <person name="Jiang L."/>
        </authorList>
    </citation>
    <scope>NUCLEOTIDE SEQUENCE [LARGE SCALE GENOMIC DNA]</scope>
    <source>
        <strain evidence="2 3">YIM 48858</strain>
    </source>
</reference>